<dbReference type="InterPro" id="IPR008271">
    <property type="entry name" value="Ser/Thr_kinase_AS"/>
</dbReference>
<evidence type="ECO:0000259" key="6">
    <source>
        <dbReference type="PROSITE" id="PS50011"/>
    </source>
</evidence>
<dbReference type="PANTHER" id="PTHR11042">
    <property type="entry name" value="EUKARYOTIC TRANSLATION INITIATION FACTOR 2-ALPHA KINASE EIF2-ALPHA KINASE -RELATED"/>
    <property type="match status" value="1"/>
</dbReference>
<dbReference type="GO" id="GO:0004713">
    <property type="term" value="F:protein tyrosine kinase activity"/>
    <property type="evidence" value="ECO:0007669"/>
    <property type="project" value="TreeGrafter"/>
</dbReference>
<dbReference type="GO" id="GO:0005634">
    <property type="term" value="C:nucleus"/>
    <property type="evidence" value="ECO:0007669"/>
    <property type="project" value="TreeGrafter"/>
</dbReference>
<proteinExistence type="inferred from homology"/>
<comment type="caution">
    <text evidence="7">The sequence shown here is derived from an EMBL/GenBank/DDBJ whole genome shotgun (WGS) entry which is preliminary data.</text>
</comment>
<dbReference type="InterPro" id="IPR011009">
    <property type="entry name" value="Kinase-like_dom_sf"/>
</dbReference>
<keyword evidence="2" id="KW-0547">Nucleotide-binding</keyword>
<evidence type="ECO:0000313" key="7">
    <source>
        <dbReference type="EMBL" id="GMH25991.1"/>
    </source>
</evidence>
<dbReference type="InterPro" id="IPR000719">
    <property type="entry name" value="Prot_kinase_dom"/>
</dbReference>
<comment type="similarity">
    <text evidence="5">Belongs to the protein kinase superfamily. Ser/Thr protein kinase family. GCN2 subfamily.</text>
</comment>
<gene>
    <name evidence="7" type="ORF">Nepgr_027834</name>
</gene>
<evidence type="ECO:0000256" key="5">
    <source>
        <dbReference type="ARBA" id="ARBA00037982"/>
    </source>
</evidence>
<dbReference type="InterPro" id="IPR050339">
    <property type="entry name" value="CC_SR_Kinase"/>
</dbReference>
<dbReference type="PROSITE" id="PS00108">
    <property type="entry name" value="PROTEIN_KINASE_ST"/>
    <property type="match status" value="1"/>
</dbReference>
<evidence type="ECO:0000256" key="3">
    <source>
        <dbReference type="ARBA" id="ARBA00022777"/>
    </source>
</evidence>
<accession>A0AAD3TB83</accession>
<sequence length="71" mass="7887">MCSIAFLCSSQIAKALEFVHERGIAHLDVKPDNIYLKNGVYKLGDFGCDLLDASLPIDEGDARYMPQEILN</sequence>
<dbReference type="Pfam" id="PF00069">
    <property type="entry name" value="Pkinase"/>
    <property type="match status" value="1"/>
</dbReference>
<dbReference type="GO" id="GO:0005737">
    <property type="term" value="C:cytoplasm"/>
    <property type="evidence" value="ECO:0007669"/>
    <property type="project" value="TreeGrafter"/>
</dbReference>
<keyword evidence="1" id="KW-0808">Transferase</keyword>
<dbReference type="PANTHER" id="PTHR11042:SF185">
    <property type="entry name" value="WEE1-LIKE PROTEIN KINASE"/>
    <property type="match status" value="1"/>
</dbReference>
<keyword evidence="3" id="KW-0418">Kinase</keyword>
<dbReference type="Proteomes" id="UP001279734">
    <property type="component" value="Unassembled WGS sequence"/>
</dbReference>
<organism evidence="7 8">
    <name type="scientific">Nepenthes gracilis</name>
    <name type="common">Slender pitcher plant</name>
    <dbReference type="NCBI Taxonomy" id="150966"/>
    <lineage>
        <taxon>Eukaryota</taxon>
        <taxon>Viridiplantae</taxon>
        <taxon>Streptophyta</taxon>
        <taxon>Embryophyta</taxon>
        <taxon>Tracheophyta</taxon>
        <taxon>Spermatophyta</taxon>
        <taxon>Magnoliopsida</taxon>
        <taxon>eudicotyledons</taxon>
        <taxon>Gunneridae</taxon>
        <taxon>Pentapetalae</taxon>
        <taxon>Caryophyllales</taxon>
        <taxon>Nepenthaceae</taxon>
        <taxon>Nepenthes</taxon>
    </lineage>
</organism>
<dbReference type="GO" id="GO:0005524">
    <property type="term" value="F:ATP binding"/>
    <property type="evidence" value="ECO:0007669"/>
    <property type="project" value="UniProtKB-KW"/>
</dbReference>
<evidence type="ECO:0000313" key="8">
    <source>
        <dbReference type="Proteomes" id="UP001279734"/>
    </source>
</evidence>
<evidence type="ECO:0000256" key="2">
    <source>
        <dbReference type="ARBA" id="ARBA00022741"/>
    </source>
</evidence>
<protein>
    <recommendedName>
        <fullName evidence="6">Protein kinase domain-containing protein</fullName>
    </recommendedName>
</protein>
<dbReference type="Gene3D" id="1.10.510.10">
    <property type="entry name" value="Transferase(Phosphotransferase) domain 1"/>
    <property type="match status" value="1"/>
</dbReference>
<feature type="domain" description="Protein kinase" evidence="6">
    <location>
        <begin position="1"/>
        <end position="71"/>
    </location>
</feature>
<dbReference type="PROSITE" id="PS50011">
    <property type="entry name" value="PROTEIN_KINASE_DOM"/>
    <property type="match status" value="1"/>
</dbReference>
<evidence type="ECO:0000256" key="4">
    <source>
        <dbReference type="ARBA" id="ARBA00022840"/>
    </source>
</evidence>
<dbReference type="AlphaFoldDB" id="A0AAD3TB83"/>
<reference evidence="7" key="1">
    <citation type="submission" date="2023-05" db="EMBL/GenBank/DDBJ databases">
        <title>Nepenthes gracilis genome sequencing.</title>
        <authorList>
            <person name="Fukushima K."/>
        </authorList>
    </citation>
    <scope>NUCLEOTIDE SEQUENCE</scope>
    <source>
        <strain evidence="7">SING2019-196</strain>
    </source>
</reference>
<keyword evidence="8" id="KW-1185">Reference proteome</keyword>
<dbReference type="SUPFAM" id="SSF56112">
    <property type="entry name" value="Protein kinase-like (PK-like)"/>
    <property type="match status" value="1"/>
</dbReference>
<name>A0AAD3TB83_NEPGR</name>
<keyword evidence="4" id="KW-0067">ATP-binding</keyword>
<evidence type="ECO:0000256" key="1">
    <source>
        <dbReference type="ARBA" id="ARBA00022679"/>
    </source>
</evidence>
<dbReference type="EMBL" id="BSYO01000030">
    <property type="protein sequence ID" value="GMH25991.1"/>
    <property type="molecule type" value="Genomic_DNA"/>
</dbReference>